<dbReference type="RefSeq" id="WP_141917432.1">
    <property type="nucleotide sequence ID" value="NZ_BAAAYS010000011.1"/>
</dbReference>
<evidence type="ECO:0000313" key="3">
    <source>
        <dbReference type="Proteomes" id="UP000318331"/>
    </source>
</evidence>
<dbReference type="Proteomes" id="UP000318331">
    <property type="component" value="Unassembled WGS sequence"/>
</dbReference>
<dbReference type="AlphaFoldDB" id="A0A543HYH1"/>
<keyword evidence="1" id="KW-1133">Transmembrane helix</keyword>
<name>A0A543HYH1_9MICO</name>
<accession>A0A543HYH1</accession>
<sequence length="473" mass="47690">MAKTQKALTIVGRVAAGLVAGGLTAAVIVLLGVVSVPAVERPVSSTTVDTAAATSSELGCLGSLAELGSDPSNPLAIRAVGTPDVASKAPEGESLDPIVLSRAEAGDTPEGALPTAVRIAGGDRARAARAQSQRVSEDDFQGFAATACAQPLAESWLVAGTTTTGSSSLVVLTNPGKVTATVSLTVYTNEGLVASPGSSGIVVDAGSQRILSLNGLAPGASSAVILVQSRGGKVLAALQQSQLIGLNPVGVDAVVAVPEAQDRVVIPGVRVDRPAGVDTRDEHGDEEAIQVLRVFTPGDQPTTVTATGYRADGTAIALGRFEVDPRVVNEYQLSGLDSGIFTVTVTADVQILAAVRVVAIGSSTDDFAWFESAGALSGEAATVIAPGNDPKLSLYNDNSDPVAVTVQGSGSERTVTVAPGATAHLAVTAGEGVRLDSPETIYAAVSYSSDGVLASYTVQSPTVQAEPLTVYTR</sequence>
<dbReference type="EMBL" id="VFPN01000002">
    <property type="protein sequence ID" value="TQM63383.1"/>
    <property type="molecule type" value="Genomic_DNA"/>
</dbReference>
<dbReference type="InterPro" id="IPR043777">
    <property type="entry name" value="DUF5719"/>
</dbReference>
<dbReference type="Pfam" id="PF18986">
    <property type="entry name" value="DUF5719"/>
    <property type="match status" value="1"/>
</dbReference>
<evidence type="ECO:0008006" key="4">
    <source>
        <dbReference type="Google" id="ProtNLM"/>
    </source>
</evidence>
<dbReference type="OrthoDB" id="3264966at2"/>
<reference evidence="2 3" key="1">
    <citation type="submission" date="2019-06" db="EMBL/GenBank/DDBJ databases">
        <title>Sequencing the genomes of 1000 actinobacteria strains.</title>
        <authorList>
            <person name="Klenk H.-P."/>
        </authorList>
    </citation>
    <scope>NUCLEOTIDE SEQUENCE [LARGE SCALE GENOMIC DNA]</scope>
    <source>
        <strain evidence="2 3">DSM 18031</strain>
    </source>
</reference>
<keyword evidence="3" id="KW-1185">Reference proteome</keyword>
<gene>
    <name evidence="2" type="ORF">FB466_1645</name>
</gene>
<evidence type="ECO:0000313" key="2">
    <source>
        <dbReference type="EMBL" id="TQM63383.1"/>
    </source>
</evidence>
<organism evidence="2 3">
    <name type="scientific">Klugiella xanthotipulae</name>
    <dbReference type="NCBI Taxonomy" id="244735"/>
    <lineage>
        <taxon>Bacteria</taxon>
        <taxon>Bacillati</taxon>
        <taxon>Actinomycetota</taxon>
        <taxon>Actinomycetes</taxon>
        <taxon>Micrococcales</taxon>
        <taxon>Microbacteriaceae</taxon>
        <taxon>Klugiella</taxon>
    </lineage>
</organism>
<protein>
    <recommendedName>
        <fullName evidence="4">Large extracellular alpha-helical protein</fullName>
    </recommendedName>
</protein>
<keyword evidence="1" id="KW-0812">Transmembrane</keyword>
<comment type="caution">
    <text evidence="2">The sequence shown here is derived from an EMBL/GenBank/DDBJ whole genome shotgun (WGS) entry which is preliminary data.</text>
</comment>
<proteinExistence type="predicted"/>
<evidence type="ECO:0000256" key="1">
    <source>
        <dbReference type="SAM" id="Phobius"/>
    </source>
</evidence>
<keyword evidence="1" id="KW-0472">Membrane</keyword>
<feature type="transmembrane region" description="Helical" evidence="1">
    <location>
        <begin position="12"/>
        <end position="34"/>
    </location>
</feature>